<keyword evidence="5" id="KW-0274">FAD</keyword>
<dbReference type="Proteomes" id="UP000077755">
    <property type="component" value="Chromosome 7"/>
</dbReference>
<reference evidence="7" key="1">
    <citation type="journal article" date="2016" name="Nat. Genet.">
        <title>A high-quality carrot genome assembly provides new insights into carotenoid accumulation and asterid genome evolution.</title>
        <authorList>
            <person name="Iorizzo M."/>
            <person name="Ellison S."/>
            <person name="Senalik D."/>
            <person name="Zeng P."/>
            <person name="Satapoomin P."/>
            <person name="Huang J."/>
            <person name="Bowman M."/>
            <person name="Iovene M."/>
            <person name="Sanseverino W."/>
            <person name="Cavagnaro P."/>
            <person name="Yildiz M."/>
            <person name="Macko-Podgorni A."/>
            <person name="Moranska E."/>
            <person name="Grzebelus E."/>
            <person name="Grzebelus D."/>
            <person name="Ashrafi H."/>
            <person name="Zheng Z."/>
            <person name="Cheng S."/>
            <person name="Spooner D."/>
            <person name="Van Deynze A."/>
            <person name="Simon P."/>
        </authorList>
    </citation>
    <scope>NUCLEOTIDE SEQUENCE</scope>
    <source>
        <tissue evidence="7">Leaf</tissue>
    </source>
</reference>
<keyword evidence="4" id="KW-0732">Signal</keyword>
<dbReference type="SUPFAM" id="SSF56176">
    <property type="entry name" value="FAD-binding/transporter-associated domain-like"/>
    <property type="match status" value="1"/>
</dbReference>
<evidence type="ECO:0000256" key="6">
    <source>
        <dbReference type="ARBA" id="ARBA00023180"/>
    </source>
</evidence>
<evidence type="ECO:0000256" key="2">
    <source>
        <dbReference type="ARBA" id="ARBA00005466"/>
    </source>
</evidence>
<dbReference type="PROSITE" id="PS51257">
    <property type="entry name" value="PROKAR_LIPOPROTEIN"/>
    <property type="match status" value="1"/>
</dbReference>
<evidence type="ECO:0000313" key="7">
    <source>
        <dbReference type="EMBL" id="WOH10745.1"/>
    </source>
</evidence>
<dbReference type="InterPro" id="IPR016169">
    <property type="entry name" value="FAD-bd_PCMH_sub2"/>
</dbReference>
<dbReference type="EMBL" id="CP093349">
    <property type="protein sequence ID" value="WOH10745.1"/>
    <property type="molecule type" value="Genomic_DNA"/>
</dbReference>
<dbReference type="InterPro" id="IPR012951">
    <property type="entry name" value="BBE"/>
</dbReference>
<dbReference type="InterPro" id="IPR016166">
    <property type="entry name" value="FAD-bd_PCMH"/>
</dbReference>
<dbReference type="AlphaFoldDB" id="A0A164UQV4"/>
<dbReference type="KEGG" id="dcr:108195070"/>
<accession>A0A164UQV4</accession>
<dbReference type="Gene3D" id="3.40.462.20">
    <property type="match status" value="1"/>
</dbReference>
<evidence type="ECO:0000313" key="8">
    <source>
        <dbReference type="Proteomes" id="UP000077755"/>
    </source>
</evidence>
<dbReference type="InterPro" id="IPR006094">
    <property type="entry name" value="Oxid_FAD_bind_N"/>
</dbReference>
<dbReference type="Gramene" id="KZM89231">
    <property type="protein sequence ID" value="KZM89231"/>
    <property type="gene ID" value="DCAR_026306"/>
</dbReference>
<keyword evidence="6" id="KW-0325">Glycoprotein</keyword>
<dbReference type="Gene3D" id="3.30.465.10">
    <property type="match status" value="1"/>
</dbReference>
<dbReference type="OMA" id="RNSGHSC"/>
<dbReference type="Gene3D" id="3.30.43.10">
    <property type="entry name" value="Uridine Diphospho-n-acetylenolpyruvylglucosamine Reductase, domain 2"/>
    <property type="match status" value="1"/>
</dbReference>
<dbReference type="InterPro" id="IPR036318">
    <property type="entry name" value="FAD-bd_PCMH-like_sf"/>
</dbReference>
<keyword evidence="3" id="KW-0285">Flavoprotein</keyword>
<keyword evidence="8" id="KW-1185">Reference proteome</keyword>
<dbReference type="Pfam" id="PF08031">
    <property type="entry name" value="BBE"/>
    <property type="match status" value="1"/>
</dbReference>
<sequence length="538" mass="60096">MKLSHSICFLLLLTLSCASSSALAQDENPQNFVNCINLHSIDISELVYTQQHSNFTQTLLSSINNLRFPKPDTPRPLAIVTPVSESQIQSVIYCSKEQNLEMRIRSGGHSFEGLSYVSALPFVVLDLVKFKNFSFDAATETAWIGSGLTIGELYYNIGKQSNVLGFPAGLWANVGIGGHFSGGGYGMMKRKYGLAADNVEDACLIDANGRILDRKAMGEDWFWAIRGGGGGSFGVVISWKVKLVPVPEIVTVFRVSRTLEQNLTTIFHKFQSVAPKLPKELDIRADIQSILSNASLRADNRTITIGFDSLYLGRANSMFSAVEEYFPELGLVREDCVEVNWLQAMMHFTNLEFSTPPEILLNSTVLPRPAFKSRNDVVQVPIPVQGLEGLWEKMYQIAPQQATLQFTSYGGRMDEIAESALPFPFRAGSLYELNMFVQTETDEAERVEWIRGLGTYLTPYVSQNPRSAYVNYVDLWLGTNNLNGTTSYEQASKWGKRYFRNNFDRLVKIKSVVDPCNFFRHEQSIPVISAGKISLCDP</sequence>
<dbReference type="PROSITE" id="PS51387">
    <property type="entry name" value="FAD_PCMH"/>
    <property type="match status" value="1"/>
</dbReference>
<evidence type="ECO:0000256" key="1">
    <source>
        <dbReference type="ARBA" id="ARBA00001974"/>
    </source>
</evidence>
<protein>
    <submittedName>
        <fullName evidence="7">Uncharacterized protein</fullName>
    </submittedName>
</protein>
<proteinExistence type="inferred from homology"/>
<comment type="cofactor">
    <cofactor evidence="1">
        <name>FAD</name>
        <dbReference type="ChEBI" id="CHEBI:57692"/>
    </cofactor>
</comment>
<dbReference type="GO" id="GO:0071949">
    <property type="term" value="F:FAD binding"/>
    <property type="evidence" value="ECO:0007669"/>
    <property type="project" value="InterPro"/>
</dbReference>
<evidence type="ECO:0000256" key="5">
    <source>
        <dbReference type="ARBA" id="ARBA00022827"/>
    </source>
</evidence>
<evidence type="ECO:0000256" key="4">
    <source>
        <dbReference type="ARBA" id="ARBA00022729"/>
    </source>
</evidence>
<organism evidence="7 8">
    <name type="scientific">Daucus carota subsp. sativus</name>
    <name type="common">Carrot</name>
    <dbReference type="NCBI Taxonomy" id="79200"/>
    <lineage>
        <taxon>Eukaryota</taxon>
        <taxon>Viridiplantae</taxon>
        <taxon>Streptophyta</taxon>
        <taxon>Embryophyta</taxon>
        <taxon>Tracheophyta</taxon>
        <taxon>Spermatophyta</taxon>
        <taxon>Magnoliopsida</taxon>
        <taxon>eudicotyledons</taxon>
        <taxon>Gunneridae</taxon>
        <taxon>Pentapetalae</taxon>
        <taxon>asterids</taxon>
        <taxon>campanulids</taxon>
        <taxon>Apiales</taxon>
        <taxon>Apiaceae</taxon>
        <taxon>Apioideae</taxon>
        <taxon>Scandiceae</taxon>
        <taxon>Daucinae</taxon>
        <taxon>Daucus</taxon>
        <taxon>Daucus sect. Daucus</taxon>
    </lineage>
</organism>
<name>A0A164UQV4_DAUCS</name>
<dbReference type="OrthoDB" id="415825at2759"/>
<dbReference type="Pfam" id="PF01565">
    <property type="entry name" value="FAD_binding_4"/>
    <property type="match status" value="1"/>
</dbReference>
<dbReference type="InterPro" id="IPR016167">
    <property type="entry name" value="FAD-bd_PCMH_sub1"/>
</dbReference>
<dbReference type="PANTHER" id="PTHR32448">
    <property type="entry name" value="OS08G0158400 PROTEIN"/>
    <property type="match status" value="1"/>
</dbReference>
<evidence type="ECO:0000256" key="3">
    <source>
        <dbReference type="ARBA" id="ARBA00022630"/>
    </source>
</evidence>
<comment type="similarity">
    <text evidence="2">Belongs to the oxygen-dependent FAD-linked oxidoreductase family.</text>
</comment>
<dbReference type="GO" id="GO:0016491">
    <property type="term" value="F:oxidoreductase activity"/>
    <property type="evidence" value="ECO:0007669"/>
    <property type="project" value="InterPro"/>
</dbReference>
<reference evidence="7" key="2">
    <citation type="submission" date="2022-03" db="EMBL/GenBank/DDBJ databases">
        <title>Draft title - Genomic analysis of global carrot germplasm unveils the trajectory of domestication and the origin of high carotenoid orange carrot.</title>
        <authorList>
            <person name="Iorizzo M."/>
            <person name="Ellison S."/>
            <person name="Senalik D."/>
            <person name="Macko-Podgorni A."/>
            <person name="Grzebelus D."/>
            <person name="Bostan H."/>
            <person name="Rolling W."/>
            <person name="Curaba J."/>
            <person name="Simon P."/>
        </authorList>
    </citation>
    <scope>NUCLEOTIDE SEQUENCE</scope>
    <source>
        <tissue evidence="7">Leaf</tissue>
    </source>
</reference>
<gene>
    <name evidence="7" type="ORF">DCAR_0730215</name>
</gene>